<evidence type="ECO:0000256" key="1">
    <source>
        <dbReference type="SAM" id="Phobius"/>
    </source>
</evidence>
<keyword evidence="1" id="KW-0472">Membrane</keyword>
<dbReference type="PANTHER" id="PTHR11040">
    <property type="entry name" value="ZINC/IRON TRANSPORTER"/>
    <property type="match status" value="1"/>
</dbReference>
<accession>A0A919UQR1</accession>
<feature type="transmembrane region" description="Helical" evidence="1">
    <location>
        <begin position="173"/>
        <end position="194"/>
    </location>
</feature>
<evidence type="ECO:0000313" key="2">
    <source>
        <dbReference type="EMBL" id="GIH27152.1"/>
    </source>
</evidence>
<evidence type="ECO:0008006" key="4">
    <source>
        <dbReference type="Google" id="ProtNLM"/>
    </source>
</evidence>
<feature type="transmembrane region" description="Helical" evidence="1">
    <location>
        <begin position="140"/>
        <end position="166"/>
    </location>
</feature>
<dbReference type="GO" id="GO:0016020">
    <property type="term" value="C:membrane"/>
    <property type="evidence" value="ECO:0007669"/>
    <property type="project" value="TreeGrafter"/>
</dbReference>
<reference evidence="2" key="1">
    <citation type="submission" date="2021-01" db="EMBL/GenBank/DDBJ databases">
        <title>Whole genome shotgun sequence of Acrocarpospora phusangensis NBRC 108782.</title>
        <authorList>
            <person name="Komaki H."/>
            <person name="Tamura T."/>
        </authorList>
    </citation>
    <scope>NUCLEOTIDE SEQUENCE</scope>
    <source>
        <strain evidence="2">NBRC 108782</strain>
    </source>
</reference>
<dbReference type="EMBL" id="BOOA01000050">
    <property type="protein sequence ID" value="GIH27152.1"/>
    <property type="molecule type" value="Genomic_DNA"/>
</dbReference>
<organism evidence="2 3">
    <name type="scientific">Acrocarpospora phusangensis</name>
    <dbReference type="NCBI Taxonomy" id="1070424"/>
    <lineage>
        <taxon>Bacteria</taxon>
        <taxon>Bacillati</taxon>
        <taxon>Actinomycetota</taxon>
        <taxon>Actinomycetes</taxon>
        <taxon>Streptosporangiales</taxon>
        <taxon>Streptosporangiaceae</taxon>
        <taxon>Acrocarpospora</taxon>
    </lineage>
</organism>
<name>A0A919UQR1_9ACTN</name>
<dbReference type="Proteomes" id="UP000640052">
    <property type="component" value="Unassembled WGS sequence"/>
</dbReference>
<feature type="transmembrane region" description="Helical" evidence="1">
    <location>
        <begin position="67"/>
        <end position="86"/>
    </location>
</feature>
<comment type="caution">
    <text evidence="2">The sequence shown here is derived from an EMBL/GenBank/DDBJ whole genome shotgun (WGS) entry which is preliminary data.</text>
</comment>
<feature type="transmembrane region" description="Helical" evidence="1">
    <location>
        <begin position="35"/>
        <end position="55"/>
    </location>
</feature>
<gene>
    <name evidence="2" type="ORF">Aph01nite_54620</name>
</gene>
<protein>
    <recommendedName>
        <fullName evidence="4">Zinc transporter ZupT</fullName>
    </recommendedName>
</protein>
<feature type="transmembrane region" description="Helical" evidence="1">
    <location>
        <begin position="200"/>
        <end position="224"/>
    </location>
</feature>
<dbReference type="Gene3D" id="1.10.8.50">
    <property type="match status" value="1"/>
</dbReference>
<dbReference type="AlphaFoldDB" id="A0A919UQR1"/>
<proteinExistence type="predicted"/>
<keyword evidence="3" id="KW-1185">Reference proteome</keyword>
<keyword evidence="1" id="KW-0812">Transmembrane</keyword>
<feature type="transmembrane region" description="Helical" evidence="1">
    <location>
        <begin position="236"/>
        <end position="257"/>
    </location>
</feature>
<feature type="transmembrane region" description="Helical" evidence="1">
    <location>
        <begin position="114"/>
        <end position="134"/>
    </location>
</feature>
<evidence type="ECO:0000313" key="3">
    <source>
        <dbReference type="Proteomes" id="UP000640052"/>
    </source>
</evidence>
<keyword evidence="1" id="KW-1133">Transmembrane helix</keyword>
<sequence length="367" mass="38597">MEGGSPGAAAWLAVSLVSLSTLVGAWLARRHARRVTVWLAVSSALMLVTAVVDLLPDAWHEAVEKGVPLWGMGLAIGLGFLVVTYFTRKEHVHTSDPPAGRHAPGLHRRIKEMAAAALFGGVGTAAALTVHRVIEGATLALSASAVVVIALVIHSAGEGLAIVALLDMAGQRLTPLLLVACASPLVGMAIGMVSPMPSRAVPILLGVATGILSRTALLGLKLAASRHEDGRVPRRHVLTAATVAATVALSISAVQWIPGHAPGAERPTVLGRVVARPRPNPAPTPPSFRDKRQLRGAFVSGALSLAQLFARTDRLTRRIRVAWLLRGHPRYDQGDIADLLFFAGIGPDHTIGDLDDRQRAELLAELS</sequence>
<feature type="transmembrane region" description="Helical" evidence="1">
    <location>
        <begin position="6"/>
        <end position="28"/>
    </location>
</feature>
<dbReference type="GO" id="GO:0005385">
    <property type="term" value="F:zinc ion transmembrane transporter activity"/>
    <property type="evidence" value="ECO:0007669"/>
    <property type="project" value="TreeGrafter"/>
</dbReference>
<dbReference type="RefSeq" id="WP_204043817.1">
    <property type="nucleotide sequence ID" value="NZ_BOOA01000050.1"/>
</dbReference>